<evidence type="ECO:0000313" key="8">
    <source>
        <dbReference type="Proteomes" id="UP000504634"/>
    </source>
</evidence>
<dbReference type="GO" id="GO:0004489">
    <property type="term" value="F:methylenetetrahydrofolate reductase [NAD(P)H] activity"/>
    <property type="evidence" value="ECO:0007669"/>
    <property type="project" value="InterPro"/>
</dbReference>
<organism evidence="8 9">
    <name type="scientific">Drosophila lebanonensis</name>
    <name type="common">Fruit fly</name>
    <name type="synonym">Scaptodrosophila lebanonensis</name>
    <dbReference type="NCBI Taxonomy" id="7225"/>
    <lineage>
        <taxon>Eukaryota</taxon>
        <taxon>Metazoa</taxon>
        <taxon>Ecdysozoa</taxon>
        <taxon>Arthropoda</taxon>
        <taxon>Hexapoda</taxon>
        <taxon>Insecta</taxon>
        <taxon>Pterygota</taxon>
        <taxon>Neoptera</taxon>
        <taxon>Endopterygota</taxon>
        <taxon>Diptera</taxon>
        <taxon>Brachycera</taxon>
        <taxon>Muscomorpha</taxon>
        <taxon>Ephydroidea</taxon>
        <taxon>Drosophilidae</taxon>
        <taxon>Scaptodrosophila</taxon>
    </lineage>
</organism>
<dbReference type="InterPro" id="IPR003171">
    <property type="entry name" value="Mehydrof_redctse-like"/>
</dbReference>
<dbReference type="UniPathway" id="UPA00193"/>
<dbReference type="GO" id="GO:0005829">
    <property type="term" value="C:cytosol"/>
    <property type="evidence" value="ECO:0007669"/>
    <property type="project" value="TreeGrafter"/>
</dbReference>
<dbReference type="GeneID" id="115628722"/>
<dbReference type="PANTHER" id="PTHR45754">
    <property type="entry name" value="METHYLENETETRAHYDROFOLATE REDUCTASE"/>
    <property type="match status" value="1"/>
</dbReference>
<evidence type="ECO:0000313" key="9">
    <source>
        <dbReference type="RefSeq" id="XP_030380778.1"/>
    </source>
</evidence>
<evidence type="ECO:0000256" key="6">
    <source>
        <dbReference type="ARBA" id="ARBA00023002"/>
    </source>
</evidence>
<keyword evidence="5" id="KW-0274">FAD</keyword>
<dbReference type="OrthoDB" id="16284at2759"/>
<keyword evidence="4" id="KW-0285">Flavoprotein</keyword>
<dbReference type="AlphaFoldDB" id="A0A6J2TZZ4"/>
<dbReference type="GO" id="GO:0009086">
    <property type="term" value="P:methionine biosynthetic process"/>
    <property type="evidence" value="ECO:0007669"/>
    <property type="project" value="TreeGrafter"/>
</dbReference>
<evidence type="ECO:0000256" key="5">
    <source>
        <dbReference type="ARBA" id="ARBA00022827"/>
    </source>
</evidence>
<protein>
    <submittedName>
        <fullName evidence="9">Uncharacterized protein LOC115628722</fullName>
    </submittedName>
</protein>
<accession>A0A6J2TZZ4</accession>
<sequence length="347" mass="38722">MHTIEVPALNGLGQPISDIPAGPASYQPQVIFAPNQTAPSQARIGSLVADLTARGQFFYGIEITARTAGKPTHLDFNDFLPVLPTFVSLVWLGWEYWKVHPIEHVNTLTLAKHLEPHIPVMPHLSAYRLSEKRLDAFLAMNLSNMLAVRGDKVYADQIYTYSQQLVKRARRARGDTLSIGVGGYPEGYTNEPTHTHYAAQSIEHLREKVESGADFIITQFCYRPEMIVQFVRDCRAANITVPIMMGVAVPDSYRSYGTLEKITGVRLPLELRAQVEQLKETPAAVSKFFEDLALQIIQHVLNANVGVYGVQFFTMSRFKPVLAVLQQLRELGILQVPPASPETTNLI</sequence>
<evidence type="ECO:0000256" key="4">
    <source>
        <dbReference type="ARBA" id="ARBA00022630"/>
    </source>
</evidence>
<keyword evidence="8" id="KW-1185">Reference proteome</keyword>
<dbReference type="SUPFAM" id="SSF51730">
    <property type="entry name" value="FAD-linked oxidoreductase"/>
    <property type="match status" value="1"/>
</dbReference>
<dbReference type="CDD" id="cd00537">
    <property type="entry name" value="MTHFR"/>
    <property type="match status" value="1"/>
</dbReference>
<reference evidence="9" key="1">
    <citation type="submission" date="2025-08" db="UniProtKB">
        <authorList>
            <consortium name="RefSeq"/>
        </authorList>
    </citation>
    <scope>IDENTIFICATION</scope>
    <source>
        <strain evidence="9">11010-0011.00</strain>
        <tissue evidence="9">Whole body</tissue>
    </source>
</reference>
<dbReference type="GO" id="GO:0071949">
    <property type="term" value="F:FAD binding"/>
    <property type="evidence" value="ECO:0007669"/>
    <property type="project" value="TreeGrafter"/>
</dbReference>
<evidence type="ECO:0000256" key="3">
    <source>
        <dbReference type="ARBA" id="ARBA00006743"/>
    </source>
</evidence>
<dbReference type="Gene3D" id="3.20.20.220">
    <property type="match status" value="1"/>
</dbReference>
<proteinExistence type="inferred from homology"/>
<dbReference type="Pfam" id="PF02219">
    <property type="entry name" value="MTHFR"/>
    <property type="match status" value="1"/>
</dbReference>
<dbReference type="GO" id="GO:0035999">
    <property type="term" value="P:tetrahydrofolate interconversion"/>
    <property type="evidence" value="ECO:0007669"/>
    <property type="project" value="UniProtKB-UniPathway"/>
</dbReference>
<keyword evidence="6" id="KW-0560">Oxidoreductase</keyword>
<evidence type="ECO:0000256" key="7">
    <source>
        <dbReference type="RuleBase" id="RU004254"/>
    </source>
</evidence>
<name>A0A6J2TZZ4_DROLE</name>
<evidence type="ECO:0000256" key="2">
    <source>
        <dbReference type="ARBA" id="ARBA00004777"/>
    </source>
</evidence>
<dbReference type="InterPro" id="IPR029041">
    <property type="entry name" value="FAD-linked_oxidoreductase-like"/>
</dbReference>
<gene>
    <name evidence="9" type="primary">LOC115628722</name>
</gene>
<dbReference type="Proteomes" id="UP000504634">
    <property type="component" value="Unplaced"/>
</dbReference>
<dbReference type="PANTHER" id="PTHR45754:SF3">
    <property type="entry name" value="METHYLENETETRAHYDROFOLATE REDUCTASE (NADPH)"/>
    <property type="match status" value="1"/>
</dbReference>
<comment type="similarity">
    <text evidence="3">Belongs to the methylenetetrahydrofolate reductase family.</text>
</comment>
<comment type="pathway">
    <text evidence="2 7">One-carbon metabolism; tetrahydrofolate interconversion.</text>
</comment>
<evidence type="ECO:0000256" key="1">
    <source>
        <dbReference type="ARBA" id="ARBA00001974"/>
    </source>
</evidence>
<dbReference type="RefSeq" id="XP_030380778.1">
    <property type="nucleotide sequence ID" value="XM_030524918.1"/>
</dbReference>
<comment type="cofactor">
    <cofactor evidence="1">
        <name>FAD</name>
        <dbReference type="ChEBI" id="CHEBI:57692"/>
    </cofactor>
</comment>